<proteinExistence type="predicted"/>
<dbReference type="RefSeq" id="WP_084048003.1">
    <property type="nucleotide sequence ID" value="NZ_FWWU01000009.1"/>
</dbReference>
<protein>
    <recommendedName>
        <fullName evidence="3">Phage major tail protein, TP901-1 family</fullName>
    </recommendedName>
</protein>
<dbReference type="AlphaFoldDB" id="A0A1W1V7E3"/>
<dbReference type="Proteomes" id="UP000192582">
    <property type="component" value="Unassembled WGS sequence"/>
</dbReference>
<name>A0A1W1V7E3_9DEIO</name>
<keyword evidence="2" id="KW-1185">Reference proteome</keyword>
<organism evidence="1 2">
    <name type="scientific">Deinococcus hopiensis KR-140</name>
    <dbReference type="NCBI Taxonomy" id="695939"/>
    <lineage>
        <taxon>Bacteria</taxon>
        <taxon>Thermotogati</taxon>
        <taxon>Deinococcota</taxon>
        <taxon>Deinococci</taxon>
        <taxon>Deinococcales</taxon>
        <taxon>Deinococcaceae</taxon>
        <taxon>Deinococcus</taxon>
    </lineage>
</organism>
<evidence type="ECO:0000313" key="2">
    <source>
        <dbReference type="Proteomes" id="UP000192582"/>
    </source>
</evidence>
<evidence type="ECO:0000313" key="1">
    <source>
        <dbReference type="EMBL" id="SMB89203.1"/>
    </source>
</evidence>
<dbReference type="EMBL" id="FWWU01000009">
    <property type="protein sequence ID" value="SMB89203.1"/>
    <property type="molecule type" value="Genomic_DNA"/>
</dbReference>
<accession>A0A1W1V7E3</accession>
<sequence length="155" mass="16216">MPDPTFQANTPESASQDKLELAFREAPTAFLTVPTKGEQTLTISPNTATYDAYAEGTDDAWQFAVKTGASGTLTVRTAAPATNAVVNKMLATSYKLGSAGNVLFKYTRKDGMVFQGELVLGHGNPVSAARGIAEYTFAGTTTGPVTPVLPTVPTP</sequence>
<dbReference type="STRING" id="695939.SAMN00790413_00307"/>
<gene>
    <name evidence="1" type="ORF">SAMN00790413_00307</name>
</gene>
<evidence type="ECO:0008006" key="3">
    <source>
        <dbReference type="Google" id="ProtNLM"/>
    </source>
</evidence>
<reference evidence="1 2" key="1">
    <citation type="submission" date="2017-04" db="EMBL/GenBank/DDBJ databases">
        <authorList>
            <person name="Afonso C.L."/>
            <person name="Miller P.J."/>
            <person name="Scott M.A."/>
            <person name="Spackman E."/>
            <person name="Goraichik I."/>
            <person name="Dimitrov K.M."/>
            <person name="Suarez D.L."/>
            <person name="Swayne D.E."/>
        </authorList>
    </citation>
    <scope>NUCLEOTIDE SEQUENCE [LARGE SCALE GENOMIC DNA]</scope>
    <source>
        <strain evidence="1 2">KR-140</strain>
    </source>
</reference>